<reference evidence="1 2" key="1">
    <citation type="journal article" date="2015" name="Stand. Genomic Sci.">
        <title>Genomic Encyclopedia of Bacterial and Archaeal Type Strains, Phase III: the genomes of soil and plant-associated and newly described type strains.</title>
        <authorList>
            <person name="Whitman W.B."/>
            <person name="Woyke T."/>
            <person name="Klenk H.P."/>
            <person name="Zhou Y."/>
            <person name="Lilburn T.G."/>
            <person name="Beck B.J."/>
            <person name="De Vos P."/>
            <person name="Vandamme P."/>
            <person name="Eisen J.A."/>
            <person name="Garrity G."/>
            <person name="Hugenholtz P."/>
            <person name="Kyrpides N.C."/>
        </authorList>
    </citation>
    <scope>NUCLEOTIDE SEQUENCE [LARGE SCALE GENOMIC DNA]</scope>
    <source>
        <strain evidence="1 2">CGMCC 1.10116</strain>
    </source>
</reference>
<dbReference type="AlphaFoldDB" id="A0A562QQP9"/>
<accession>A0A562QQP9</accession>
<keyword evidence="2" id="KW-1185">Reference proteome</keyword>
<protein>
    <submittedName>
        <fullName evidence="1">Uncharacterized protein</fullName>
    </submittedName>
</protein>
<evidence type="ECO:0000313" key="1">
    <source>
        <dbReference type="EMBL" id="TWI59069.1"/>
    </source>
</evidence>
<comment type="caution">
    <text evidence="1">The sequence shown here is derived from an EMBL/GenBank/DDBJ whole genome shotgun (WGS) entry which is preliminary data.</text>
</comment>
<organism evidence="1 2">
    <name type="scientific">Halalkalibacter nanhaiisediminis</name>
    <dbReference type="NCBI Taxonomy" id="688079"/>
    <lineage>
        <taxon>Bacteria</taxon>
        <taxon>Bacillati</taxon>
        <taxon>Bacillota</taxon>
        <taxon>Bacilli</taxon>
        <taxon>Bacillales</taxon>
        <taxon>Bacillaceae</taxon>
        <taxon>Halalkalibacter</taxon>
    </lineage>
</organism>
<evidence type="ECO:0000313" key="2">
    <source>
        <dbReference type="Proteomes" id="UP000315711"/>
    </source>
</evidence>
<name>A0A562QQP9_9BACI</name>
<gene>
    <name evidence="1" type="ORF">IQ10_00780</name>
</gene>
<sequence length="41" mass="4933">MKKGEHVYFARLFSYKIFHLDDLLLNTHIFQGALHSFYFIA</sequence>
<proteinExistence type="predicted"/>
<dbReference type="EMBL" id="VLKZ01000002">
    <property type="protein sequence ID" value="TWI59069.1"/>
    <property type="molecule type" value="Genomic_DNA"/>
</dbReference>
<dbReference type="Proteomes" id="UP000315711">
    <property type="component" value="Unassembled WGS sequence"/>
</dbReference>